<gene>
    <name evidence="10" type="ORF">ACGRQ9_06005</name>
</gene>
<reference evidence="10 11" key="1">
    <citation type="submission" date="2024-10" db="EMBL/GenBank/DDBJ databases">
        <authorList>
            <person name="Yibar A."/>
            <person name="Saticioglu I.B."/>
            <person name="Duman M."/>
            <person name="Ajmi N."/>
            <person name="Gurler F."/>
            <person name="Ay H."/>
            <person name="Onuk E."/>
            <person name="Guler S."/>
            <person name="Romalde J.L."/>
        </authorList>
    </citation>
    <scope>NUCLEOTIDE SEQUENCE [LARGE SCALE GENOMIC DNA]</scope>
    <source>
        <strain evidence="10 11">14-MA-B</strain>
    </source>
</reference>
<dbReference type="GO" id="GO:0016787">
    <property type="term" value="F:hydrolase activity"/>
    <property type="evidence" value="ECO:0007669"/>
    <property type="project" value="UniProtKB-KW"/>
</dbReference>
<organism evidence="10 11">
    <name type="scientific">Vibrio rumoiensis</name>
    <dbReference type="NCBI Taxonomy" id="76258"/>
    <lineage>
        <taxon>Bacteria</taxon>
        <taxon>Pseudomonadati</taxon>
        <taxon>Pseudomonadota</taxon>
        <taxon>Gammaproteobacteria</taxon>
        <taxon>Vibrionales</taxon>
        <taxon>Vibrionaceae</taxon>
        <taxon>Vibrio</taxon>
    </lineage>
</organism>
<dbReference type="Pfam" id="PF00271">
    <property type="entry name" value="Helicase_C"/>
    <property type="match status" value="1"/>
</dbReference>
<dbReference type="EC" id="3.6.4.-" evidence="10"/>
<dbReference type="CDD" id="cd18787">
    <property type="entry name" value="SF2_C_DEAD"/>
    <property type="match status" value="1"/>
</dbReference>
<feature type="domain" description="Helicase ATP-binding" evidence="8">
    <location>
        <begin position="31"/>
        <end position="204"/>
    </location>
</feature>
<evidence type="ECO:0000259" key="9">
    <source>
        <dbReference type="PROSITE" id="PS51194"/>
    </source>
</evidence>
<dbReference type="InterPro" id="IPR050079">
    <property type="entry name" value="DEAD_box_RNA_helicase"/>
</dbReference>
<dbReference type="Pfam" id="PF00270">
    <property type="entry name" value="DEAD"/>
    <property type="match status" value="1"/>
</dbReference>
<evidence type="ECO:0000256" key="1">
    <source>
        <dbReference type="ARBA" id="ARBA00022741"/>
    </source>
</evidence>
<dbReference type="PROSITE" id="PS51194">
    <property type="entry name" value="HELICASE_CTER"/>
    <property type="match status" value="1"/>
</dbReference>
<proteinExistence type="inferred from homology"/>
<feature type="domain" description="Helicase C-terminal" evidence="9">
    <location>
        <begin position="228"/>
        <end position="380"/>
    </location>
</feature>
<evidence type="ECO:0000313" key="11">
    <source>
        <dbReference type="Proteomes" id="UP001607151"/>
    </source>
</evidence>
<dbReference type="SUPFAM" id="SSF52540">
    <property type="entry name" value="P-loop containing nucleoside triphosphate hydrolases"/>
    <property type="match status" value="1"/>
</dbReference>
<dbReference type="RefSeq" id="WP_394607454.1">
    <property type="nucleotide sequence ID" value="NZ_JBIHSN010000002.1"/>
</dbReference>
<dbReference type="InterPro" id="IPR000629">
    <property type="entry name" value="RNA-helicase_DEAD-box_CS"/>
</dbReference>
<dbReference type="InterPro" id="IPR001650">
    <property type="entry name" value="Helicase_C-like"/>
</dbReference>
<dbReference type="SMART" id="SM00487">
    <property type="entry name" value="DEXDc"/>
    <property type="match status" value="1"/>
</dbReference>
<dbReference type="InterPro" id="IPR014001">
    <property type="entry name" value="Helicase_ATP-bd"/>
</dbReference>
<keyword evidence="4 6" id="KW-0067">ATP-binding</keyword>
<evidence type="ECO:0000256" key="6">
    <source>
        <dbReference type="RuleBase" id="RU000492"/>
    </source>
</evidence>
<dbReference type="InterPro" id="IPR044742">
    <property type="entry name" value="DEAD/DEAH_RhlB"/>
</dbReference>
<dbReference type="GO" id="GO:0004386">
    <property type="term" value="F:helicase activity"/>
    <property type="evidence" value="ECO:0007669"/>
    <property type="project" value="UniProtKB-KW"/>
</dbReference>
<sequence length="412" mass="45106">MTFSALKLNSTLLQALPNSVVTPTTIQQQVIPEILNKADVLALAQTGSGKTYAFGLPMLSMIESEDKKNESIQAVIIVPTRELARQISQNLSPLARSLNINMASLFGGIDIELQRQQLDKKPKVIIATPGRLLALLKEKCLDLASMTQLILDEADRLIDMGFWSDIQNIIKAMPNSRQTLCFSATLADDLAQKMNAIMHAPQKIQPQDQNSVADNINEHLYLVNKGSKTNALLALLANHPLQQILVFISAKDNADALTKKLTKAGIKVAALHGNKDQTTREQTLADFKKQNIKVLIATDLLARGIHIEALPVVINFDLPENAPIYVHRVGRTARAGYTGLAISLVCHAETVALEAIRHLTGRSLPLQSLDGFPVTDKPSSGAAKRPPKDKQANRRSAQKRSIKEFKAKPKRG</sequence>
<dbReference type="PANTHER" id="PTHR47959">
    <property type="entry name" value="ATP-DEPENDENT RNA HELICASE RHLE-RELATED"/>
    <property type="match status" value="1"/>
</dbReference>
<dbReference type="InterPro" id="IPR027417">
    <property type="entry name" value="P-loop_NTPase"/>
</dbReference>
<dbReference type="EMBL" id="JBIHSN010000002">
    <property type="protein sequence ID" value="MFH0265051.1"/>
    <property type="molecule type" value="Genomic_DNA"/>
</dbReference>
<evidence type="ECO:0000256" key="5">
    <source>
        <dbReference type="ARBA" id="ARBA00038437"/>
    </source>
</evidence>
<dbReference type="PROSITE" id="PS51192">
    <property type="entry name" value="HELICASE_ATP_BIND_1"/>
    <property type="match status" value="1"/>
</dbReference>
<comment type="caution">
    <text evidence="10">The sequence shown here is derived from an EMBL/GenBank/DDBJ whole genome shotgun (WGS) entry which is preliminary data.</text>
</comment>
<feature type="region of interest" description="Disordered" evidence="7">
    <location>
        <begin position="370"/>
        <end position="412"/>
    </location>
</feature>
<name>A0ABW7ITT7_9VIBR</name>
<dbReference type="InterPro" id="IPR011545">
    <property type="entry name" value="DEAD/DEAH_box_helicase_dom"/>
</dbReference>
<evidence type="ECO:0000313" key="10">
    <source>
        <dbReference type="EMBL" id="MFH0265051.1"/>
    </source>
</evidence>
<keyword evidence="11" id="KW-1185">Reference proteome</keyword>
<protein>
    <submittedName>
        <fullName evidence="10">DEAD/DEAH box helicase</fullName>
        <ecNumber evidence="10">3.6.4.-</ecNumber>
    </submittedName>
</protein>
<dbReference type="Gene3D" id="3.40.50.300">
    <property type="entry name" value="P-loop containing nucleotide triphosphate hydrolases"/>
    <property type="match status" value="2"/>
</dbReference>
<dbReference type="CDD" id="cd00268">
    <property type="entry name" value="DEADc"/>
    <property type="match status" value="1"/>
</dbReference>
<dbReference type="SMART" id="SM00490">
    <property type="entry name" value="HELICc"/>
    <property type="match status" value="1"/>
</dbReference>
<accession>A0ABW7ITT7</accession>
<evidence type="ECO:0000256" key="4">
    <source>
        <dbReference type="ARBA" id="ARBA00022840"/>
    </source>
</evidence>
<comment type="similarity">
    <text evidence="5 6">Belongs to the DEAD box helicase family.</text>
</comment>
<evidence type="ECO:0000256" key="2">
    <source>
        <dbReference type="ARBA" id="ARBA00022801"/>
    </source>
</evidence>
<evidence type="ECO:0000259" key="8">
    <source>
        <dbReference type="PROSITE" id="PS51192"/>
    </source>
</evidence>
<feature type="compositionally biased region" description="Basic and acidic residues" evidence="7">
    <location>
        <begin position="401"/>
        <end position="412"/>
    </location>
</feature>
<keyword evidence="1 6" id="KW-0547">Nucleotide-binding</keyword>
<evidence type="ECO:0000256" key="3">
    <source>
        <dbReference type="ARBA" id="ARBA00022806"/>
    </source>
</evidence>
<evidence type="ECO:0000256" key="7">
    <source>
        <dbReference type="SAM" id="MobiDB-lite"/>
    </source>
</evidence>
<dbReference type="PANTHER" id="PTHR47959:SF2">
    <property type="entry name" value="ATP-DEPENDENT RNA HELICASE DEAD BOX FAMILY"/>
    <property type="match status" value="1"/>
</dbReference>
<keyword evidence="2 6" id="KW-0378">Hydrolase</keyword>
<keyword evidence="3 6" id="KW-0347">Helicase</keyword>
<dbReference type="Proteomes" id="UP001607151">
    <property type="component" value="Unassembled WGS sequence"/>
</dbReference>
<dbReference type="PROSITE" id="PS00039">
    <property type="entry name" value="DEAD_ATP_HELICASE"/>
    <property type="match status" value="1"/>
</dbReference>